<sequence length="450" mass="52538">MTLKVKFKVKVKVASRSGFENPTTFVLHTFPKNASLARYFAVPIHKCHPVSKTFLYEFHYDYILPKFQDKAKLLYTDTDSLIYQLNVPDIYEHIKEESHRFDTSDYEPNNPYGIEQKNKKVPGLMKEENNGQIMLEFVGLRAKMYAYKVHNDKIVKRSKGSTLASVKKISFDDYKRTLFDHEIIYKPQHLIRSKKHYVFTIRQNKMILNPFDDKRVLNSKSTDTKPWGYERISEDADDLPNKKNLHSLLKSILEEVVIPDKAFEWLAEYDIIPSCQTIELLMDKKMELDQFVHGVLAMCQKEGHKNITIKQLNDIVATLHPEIKISFKIYLFELLLEEHCFAIKNISNNYKTINKTIDNAMGKAAYYARSGTLSKLYTLQESKKLQWKFQPLTDTQHANVLNWIQDNVKKGEGNINARLGWSCGPDSSPWPSEHLQDYIRTLCILNEIRE</sequence>
<dbReference type="AlphaFoldDB" id="A0AAV8V8G7"/>
<reference evidence="1 2" key="1">
    <citation type="journal article" date="2023" name="Insect Mol. Biol.">
        <title>Genome sequencing provides insights into the evolution of gene families encoding plant cell wall-degrading enzymes in longhorned beetles.</title>
        <authorList>
            <person name="Shin N.R."/>
            <person name="Okamura Y."/>
            <person name="Kirsch R."/>
            <person name="Pauchet Y."/>
        </authorList>
    </citation>
    <scope>NUCLEOTIDE SEQUENCE [LARGE SCALE GENOMIC DNA]</scope>
    <source>
        <strain evidence="1">EAD_L_NR</strain>
    </source>
</reference>
<gene>
    <name evidence="1" type="ORF">NQ315_011053</name>
</gene>
<evidence type="ECO:0000313" key="2">
    <source>
        <dbReference type="Proteomes" id="UP001159042"/>
    </source>
</evidence>
<name>A0AAV8V8G7_9CUCU</name>
<keyword evidence="2" id="KW-1185">Reference proteome</keyword>
<evidence type="ECO:0008006" key="3">
    <source>
        <dbReference type="Google" id="ProtNLM"/>
    </source>
</evidence>
<organism evidence="1 2">
    <name type="scientific">Exocentrus adspersus</name>
    <dbReference type="NCBI Taxonomy" id="1586481"/>
    <lineage>
        <taxon>Eukaryota</taxon>
        <taxon>Metazoa</taxon>
        <taxon>Ecdysozoa</taxon>
        <taxon>Arthropoda</taxon>
        <taxon>Hexapoda</taxon>
        <taxon>Insecta</taxon>
        <taxon>Pterygota</taxon>
        <taxon>Neoptera</taxon>
        <taxon>Endopterygota</taxon>
        <taxon>Coleoptera</taxon>
        <taxon>Polyphaga</taxon>
        <taxon>Cucujiformia</taxon>
        <taxon>Chrysomeloidea</taxon>
        <taxon>Cerambycidae</taxon>
        <taxon>Lamiinae</taxon>
        <taxon>Acanthocinini</taxon>
        <taxon>Exocentrus</taxon>
    </lineage>
</organism>
<protein>
    <recommendedName>
        <fullName evidence="3">DNA-directed DNA polymerase</fullName>
    </recommendedName>
</protein>
<dbReference type="PANTHER" id="PTHR31511:SF12">
    <property type="entry name" value="RHO TERMINATION FACTOR N-TERMINAL DOMAIN-CONTAINING PROTEIN"/>
    <property type="match status" value="1"/>
</dbReference>
<dbReference type="InterPro" id="IPR023211">
    <property type="entry name" value="DNA_pol_palm_dom_sf"/>
</dbReference>
<dbReference type="Proteomes" id="UP001159042">
    <property type="component" value="Unassembled WGS sequence"/>
</dbReference>
<dbReference type="Gene3D" id="3.90.1600.10">
    <property type="entry name" value="Palm domain of DNA polymerase"/>
    <property type="match status" value="1"/>
</dbReference>
<dbReference type="InterPro" id="IPR043502">
    <property type="entry name" value="DNA/RNA_pol_sf"/>
</dbReference>
<dbReference type="GO" id="GO:0071897">
    <property type="term" value="P:DNA biosynthetic process"/>
    <property type="evidence" value="ECO:0007669"/>
    <property type="project" value="UniProtKB-ARBA"/>
</dbReference>
<comment type="caution">
    <text evidence="1">The sequence shown here is derived from an EMBL/GenBank/DDBJ whole genome shotgun (WGS) entry which is preliminary data.</text>
</comment>
<proteinExistence type="predicted"/>
<dbReference type="PANTHER" id="PTHR31511">
    <property type="entry name" value="PROTEIN CBG23764"/>
    <property type="match status" value="1"/>
</dbReference>
<evidence type="ECO:0000313" key="1">
    <source>
        <dbReference type="EMBL" id="KAJ8910540.1"/>
    </source>
</evidence>
<dbReference type="EMBL" id="JANEYG010000282">
    <property type="protein sequence ID" value="KAJ8910540.1"/>
    <property type="molecule type" value="Genomic_DNA"/>
</dbReference>
<accession>A0AAV8V8G7</accession>
<dbReference type="SUPFAM" id="SSF56672">
    <property type="entry name" value="DNA/RNA polymerases"/>
    <property type="match status" value="1"/>
</dbReference>